<keyword evidence="8" id="KW-0175">Coiled coil</keyword>
<keyword evidence="11" id="KW-1185">Reference proteome</keyword>
<evidence type="ECO:0000256" key="8">
    <source>
        <dbReference type="SAM" id="Coils"/>
    </source>
</evidence>
<keyword evidence="4" id="KW-0963">Cytoplasm</keyword>
<evidence type="ECO:0000256" key="5">
    <source>
        <dbReference type="ARBA" id="ARBA00022741"/>
    </source>
</evidence>
<evidence type="ECO:0000313" key="11">
    <source>
        <dbReference type="Proteomes" id="UP000886611"/>
    </source>
</evidence>
<dbReference type="PANTHER" id="PTHR22796">
    <property type="entry name" value="URG4-RELATED"/>
    <property type="match status" value="1"/>
</dbReference>
<feature type="non-terminal residue" evidence="10">
    <location>
        <position position="1"/>
    </location>
</feature>
<comment type="caution">
    <text evidence="10">The sequence shown here is derived from an EMBL/GenBank/DDBJ whole genome shotgun (WGS) entry which is preliminary data.</text>
</comment>
<evidence type="ECO:0000256" key="3">
    <source>
        <dbReference type="ARBA" id="ARBA00006828"/>
    </source>
</evidence>
<evidence type="ECO:0000313" key="10">
    <source>
        <dbReference type="EMBL" id="KAG2464363.1"/>
    </source>
</evidence>
<evidence type="ECO:0000256" key="4">
    <source>
        <dbReference type="ARBA" id="ARBA00022490"/>
    </source>
</evidence>
<dbReference type="GO" id="GO:0005737">
    <property type="term" value="C:cytoplasm"/>
    <property type="evidence" value="ECO:0007669"/>
    <property type="project" value="UniProtKB-SubCell"/>
</dbReference>
<dbReference type="Pfam" id="PF25974">
    <property type="entry name" value="URGCP_9th"/>
    <property type="match status" value="1"/>
</dbReference>
<evidence type="ECO:0000256" key="7">
    <source>
        <dbReference type="ARBA" id="ARBA00023242"/>
    </source>
</evidence>
<dbReference type="Gene3D" id="3.40.50.300">
    <property type="entry name" value="P-loop containing nucleotide triphosphate hydrolases"/>
    <property type="match status" value="1"/>
</dbReference>
<protein>
    <submittedName>
        <fullName evidence="10">GVIN1 GTPase</fullName>
    </submittedName>
</protein>
<feature type="domain" description="VLIG-type G" evidence="9">
    <location>
        <begin position="1466"/>
        <end position="1706"/>
    </location>
</feature>
<dbReference type="GO" id="GO:0005525">
    <property type="term" value="F:GTP binding"/>
    <property type="evidence" value="ECO:0007669"/>
    <property type="project" value="UniProtKB-KW"/>
</dbReference>
<dbReference type="PANTHER" id="PTHR22796:SF6">
    <property type="entry name" value="INTERFERON-INDUCED VERY LARGE GTPASE 1-RELATED"/>
    <property type="match status" value="1"/>
</dbReference>
<comment type="subcellular location">
    <subcellularLocation>
        <location evidence="2">Cytoplasm</location>
    </subcellularLocation>
    <subcellularLocation>
        <location evidence="1">Nucleus</location>
    </subcellularLocation>
</comment>
<dbReference type="EMBL" id="JAATIS010003638">
    <property type="protein sequence ID" value="KAG2464363.1"/>
    <property type="molecule type" value="Genomic_DNA"/>
</dbReference>
<dbReference type="Pfam" id="PF25496">
    <property type="entry name" value="URGCP"/>
    <property type="match status" value="1"/>
</dbReference>
<keyword evidence="5" id="KW-0547">Nucleotide-binding</keyword>
<evidence type="ECO:0000256" key="6">
    <source>
        <dbReference type="ARBA" id="ARBA00023134"/>
    </source>
</evidence>
<comment type="similarity">
    <text evidence="3">Belongs to the TRAFAC class dynamin-like GTPase superfamily. Very large inducible GTPase (VLIG) family.</text>
</comment>
<dbReference type="InterPro" id="IPR027417">
    <property type="entry name" value="P-loop_NTPase"/>
</dbReference>
<keyword evidence="6" id="KW-0342">GTP-binding</keyword>
<dbReference type="Proteomes" id="UP000886611">
    <property type="component" value="Unassembled WGS sequence"/>
</dbReference>
<dbReference type="GO" id="GO:0005634">
    <property type="term" value="C:nucleus"/>
    <property type="evidence" value="ECO:0007669"/>
    <property type="project" value="UniProtKB-SubCell"/>
</dbReference>
<feature type="non-terminal residue" evidence="10">
    <location>
        <position position="2405"/>
    </location>
</feature>
<dbReference type="InterPro" id="IPR030383">
    <property type="entry name" value="G_VLIG_dom"/>
</dbReference>
<name>A0A8X7XAK2_POLSE</name>
<proteinExistence type="inferred from homology"/>
<dbReference type="InterPro" id="IPR058641">
    <property type="entry name" value="GVIN1_dom"/>
</dbReference>
<evidence type="ECO:0000259" key="9">
    <source>
        <dbReference type="PROSITE" id="PS51717"/>
    </source>
</evidence>
<dbReference type="OrthoDB" id="1597724at2759"/>
<dbReference type="SUPFAM" id="SSF52540">
    <property type="entry name" value="P-loop containing nucleoside triphosphate hydrolases"/>
    <property type="match status" value="1"/>
</dbReference>
<keyword evidence="7" id="KW-0539">Nucleus</keyword>
<evidence type="ECO:0000256" key="2">
    <source>
        <dbReference type="ARBA" id="ARBA00004496"/>
    </source>
</evidence>
<dbReference type="PROSITE" id="PS51717">
    <property type="entry name" value="G_VLIG"/>
    <property type="match status" value="1"/>
</dbReference>
<reference evidence="10 11" key="1">
    <citation type="journal article" date="2021" name="Cell">
        <title>Tracing the genetic footprints of vertebrate landing in non-teleost ray-finned fishes.</title>
        <authorList>
            <person name="Bi X."/>
            <person name="Wang K."/>
            <person name="Yang L."/>
            <person name="Pan H."/>
            <person name="Jiang H."/>
            <person name="Wei Q."/>
            <person name="Fang M."/>
            <person name="Yu H."/>
            <person name="Zhu C."/>
            <person name="Cai Y."/>
            <person name="He Y."/>
            <person name="Gan X."/>
            <person name="Zeng H."/>
            <person name="Yu D."/>
            <person name="Zhu Y."/>
            <person name="Jiang H."/>
            <person name="Qiu Q."/>
            <person name="Yang H."/>
            <person name="Zhang Y.E."/>
            <person name="Wang W."/>
            <person name="Zhu M."/>
            <person name="He S."/>
            <person name="Zhang G."/>
        </authorList>
    </citation>
    <scope>NUCLEOTIDE SEQUENCE [LARGE SCALE GENOMIC DNA]</scope>
    <source>
        <strain evidence="10">Bchr_013</strain>
    </source>
</reference>
<dbReference type="InterPro" id="IPR057365">
    <property type="entry name" value="URGCP"/>
</dbReference>
<evidence type="ECO:0000256" key="1">
    <source>
        <dbReference type="ARBA" id="ARBA00004123"/>
    </source>
</evidence>
<feature type="coiled-coil region" evidence="8">
    <location>
        <begin position="1826"/>
        <end position="1871"/>
    </location>
</feature>
<dbReference type="Pfam" id="PF25683">
    <property type="entry name" value="URGCP_GTPase"/>
    <property type="match status" value="1"/>
</dbReference>
<sequence length="2405" mass="277084">MSGSSNPEQEAEGLQKYFKDVRFNPVHWFQKLKEKIGNINVEALPYVGRDDYEKHSPDSKAEWEKRALKSVFNIKDENSVVEYLQKERFEKARKRQEESRCMLTELRTLYEQGKNQSDHDVKAKKEKLQTELEIPPEYWTAKTVPLEAVIENMQKQLDCMESSLQKNENLSDGEIIKNASGGLALEGIYKTKKLEDLMNKREQLIDLPKSFTLTGPQDTQVFEQVEVSSHESEASFGKLMEKMGRSIAAAVKGGGWGFTLDVQLQPKTSSELTRASNSLTEKNYICTIKYNYIPLASYFINKSDLTLTKAALDELKRIEMLVMNTKDKELQLKEMQTFFDRFGSHANQGPLHFGGIYWWKASCEGFHSQETEEVRRIVSESLNSYIGVSYSGFGLNVSAGGDTEMSSSEGSDSKKKTDILRNKIQLTVSKTGGPEAAGQLLQWNTGLTSSSKTWSVIDRGVNLVPVWEIILSSHSTEFRNVQTIADCLAEGYETLSGLRTSDLTGAELGIVFKEVQEVLSTIKSWNASDPEQHLIQLSELKNNLIDKTKSCKVWINECLSDPSLQGFLYSIVSTHKTSPNERSTYIKSQMHLLLLPDIEESESFLESVFIMTWLNESSQETKKEESVKNVSQLCKSLKSAKIEIQNASSPKDLQEIKVKLTSKIGFSVFMLCKHFREMKQMEELSLLLSIVTVVGYSDTANTFRSILDYPEFIFIHDELNKAMEKYSSLRRESILKSQAFVIIIGLTVTNEYSRVTPEVKKKRLSFLESNLKDVLLKDIREFLQEFNEGLSDWQKFKDQLDSIMNGTYQKSNKDASTECFERQLDSILNSRPCTNRERNKSEPGMPLHTCCNVIEKLELKPFYPKKLTMSDVLLINKFSLHDTAPSLEYDFPFYFLQKLLMIDYRARNIIFKKSKTEAKFTGINCQTTSAISLEDFLDDPDISKDNTDCNVKPASLHFMDVQMAVYHCSDMFLWQYITSKLSICQFALPLLVPNPSTTKIELPIWSFRPLKRSWKCADTLSNQSASLKSITANICSTPVPMVTFMRFGRCTSSKSQIMNGLLNHQKHDTFYHRDCKGSSNESLLMDGVVEISWYCPPGNKDDQFNECIAFTNLRGDARKHDRQVQFLFETSTINIVLLMEEHLDSKGKEILTQLVQSPNPLICLYADKTNIAKGNHKTKVKLALRNRNQSELIQELAECIQGLLTESNVKFSIEQGADVARRLHFLVDEDDKDCTAAKMMAETAVKPLREMSLLDAKKKFIPLQGDLWQNWCKKNKETNRLRANENRTIEQQRGDIEMEKSHLRNEQYKRAFPLNNVMREFIQNLNTQYTIRQKFFLAWLGQILNDLTSRKLQTLNEKHSELCAKMEEQKQKRQNTDILEKEIEESSSRLVASTLGLEHLLREVGQIYETLASQHMRNEMFLTLPQLAADLMISGHPIELMDGDASHVAITWVSSVLEQVIAKLGDKRVFVLSVLGIQSTGKSTLLNAMFGLQFAVSAGRCTRGAFMQLLKVKDEYNELNFDYMLVVDTEGLKALELGDKATLKHDNELATFVIGIGQLTLINIFGENPSDMQDILQISVQAFMRMKKVKLSPSCIFVHQNVGEITAGEKNVEGRRRLLERLDFMTQTAAKQEMCDISRFTEVIKFDINRHVHYFSHLWEGNPPMAPPNPRYSENIQKLKQSLFSEEMQEGIIKISEFKTRMEDLWSALLDEDFVFSFKNTLEIAAYRKVEEKYADWSWRLRSHMLEIENELRNSIENQTLQDTGDFKLDEKIQTIYEAITKEVNEYFSKEKDKDLIIQWKAKTELGLKDLQSELVKGTERKLTDLIKMKQGLKKVEEQKGKYESELMKRSQDLAREIKGKNLTLQELENAFQMMWTQWETRVKSEMPDVQTPNINAHADAVLLENFERKLIDSCKQSKSHTWIVYVDDFSAYLQMNKGYVFKHTINQQDQLCMRNLTSSIIEDINDYIKEKEAARVDYNKSFMYEIINTILKAAKSCKCNQNRFKIKKEYSIDVALYLRSDIIWRFQEMNRAFQKINNPLEYLENKKEDYFGCFQIYCSGASAATVLADCITRELKKAIRQEVYNKSSALIATEIRCGDQALNGNKSKLENHILLSLLENLDFSRCEQYINNPKAYYEVFIKEREEAYFSSRNPRIFHICTEKLENIKSSVSLAISKSAAYFGNTRTKATAWIERFCKELKNEIVFSINNVRGFEDQDIQDMNFFKESINDLLNSTYLELKEEFSGNTPLDRKLFRSQPHEELFKQCCGCCKKCPFCSAMCINTMPTHEGDDHCAQFHRPQTIRGVKWYKTDRLVTDICSSLVASDCLLVLSEDNQIPFRDYRQAGPEYVCWSITPDKSLQPFWKWFVCHFKEDLEKKYNGRLTDIPDHWKTITKENVIEALKK</sequence>
<accession>A0A8X7XAK2</accession>
<organism evidence="10 11">
    <name type="scientific">Polypterus senegalus</name>
    <name type="common">Senegal bichir</name>
    <dbReference type="NCBI Taxonomy" id="55291"/>
    <lineage>
        <taxon>Eukaryota</taxon>
        <taxon>Metazoa</taxon>
        <taxon>Chordata</taxon>
        <taxon>Craniata</taxon>
        <taxon>Vertebrata</taxon>
        <taxon>Euteleostomi</taxon>
        <taxon>Actinopterygii</taxon>
        <taxon>Polypteriformes</taxon>
        <taxon>Polypteridae</taxon>
        <taxon>Polypterus</taxon>
    </lineage>
</organism>
<gene>
    <name evidence="10" type="primary">Gvin1_15</name>
    <name evidence="10" type="ORF">GTO96_0002372</name>
</gene>